<reference evidence="1" key="1">
    <citation type="submission" date="2021-07" db="EMBL/GenBank/DDBJ databases">
        <title>Shewanella sp. YLB-07 whole genome sequence.</title>
        <authorList>
            <person name="Yu L."/>
        </authorList>
    </citation>
    <scope>NUCLEOTIDE SEQUENCE</scope>
    <source>
        <strain evidence="1">YLB-08</strain>
    </source>
</reference>
<keyword evidence="2" id="KW-1185">Reference proteome</keyword>
<name>A0ABX6V733_9GAMM</name>
<dbReference type="EMBL" id="CP045503">
    <property type="protein sequence ID" value="QPG58155.1"/>
    <property type="molecule type" value="Genomic_DNA"/>
</dbReference>
<protein>
    <recommendedName>
        <fullName evidence="3">Lipoprotein</fullName>
    </recommendedName>
</protein>
<evidence type="ECO:0008006" key="3">
    <source>
        <dbReference type="Google" id="ProtNLM"/>
    </source>
</evidence>
<evidence type="ECO:0000313" key="2">
    <source>
        <dbReference type="Proteomes" id="UP000316416"/>
    </source>
</evidence>
<proteinExistence type="predicted"/>
<dbReference type="PROSITE" id="PS51257">
    <property type="entry name" value="PROKAR_LIPOPROTEIN"/>
    <property type="match status" value="1"/>
</dbReference>
<sequence>MTDKLRHNLLPFILSAAFSCTFITTSTSFTADQSLNVNKSIKSAIDTMNTTMFTYNRYQAGFACRENGWEFCEGWAYRRGRLA</sequence>
<accession>A0ABX6V733</accession>
<organism evidence="1 2">
    <name type="scientific">Shewanella eurypsychrophilus</name>
    <dbReference type="NCBI Taxonomy" id="2593656"/>
    <lineage>
        <taxon>Bacteria</taxon>
        <taxon>Pseudomonadati</taxon>
        <taxon>Pseudomonadota</taxon>
        <taxon>Gammaproteobacteria</taxon>
        <taxon>Alteromonadales</taxon>
        <taxon>Shewanellaceae</taxon>
        <taxon>Shewanella</taxon>
    </lineage>
</organism>
<dbReference type="Proteomes" id="UP000316416">
    <property type="component" value="Chromosome"/>
</dbReference>
<evidence type="ECO:0000313" key="1">
    <source>
        <dbReference type="EMBL" id="QPG58155.1"/>
    </source>
</evidence>
<dbReference type="RefSeq" id="WP_142874988.1">
    <property type="nucleotide sequence ID" value="NZ_CP045503.2"/>
</dbReference>
<gene>
    <name evidence="1" type="ORF">FM038_012420</name>
</gene>